<dbReference type="InterPro" id="IPR018745">
    <property type="entry name" value="MpsC"/>
</dbReference>
<dbReference type="Pfam" id="PF10057">
    <property type="entry name" value="MpsC"/>
    <property type="match status" value="1"/>
</dbReference>
<evidence type="ECO:0000259" key="1">
    <source>
        <dbReference type="Pfam" id="PF10057"/>
    </source>
</evidence>
<feature type="domain" description="Na+-translocating membrane potential-generating system MpsC" evidence="1">
    <location>
        <begin position="10"/>
        <end position="117"/>
    </location>
</feature>
<gene>
    <name evidence="2" type="ORF">ACFPRA_12570</name>
</gene>
<name>A0ABW0TLQ7_9BACL</name>
<dbReference type="Proteomes" id="UP001596109">
    <property type="component" value="Unassembled WGS sequence"/>
</dbReference>
<evidence type="ECO:0000313" key="2">
    <source>
        <dbReference type="EMBL" id="MFC5589731.1"/>
    </source>
</evidence>
<comment type="caution">
    <text evidence="2">The sequence shown here is derived from an EMBL/GenBank/DDBJ whole genome shotgun (WGS) entry which is preliminary data.</text>
</comment>
<sequence length="123" mass="14362">MTEKIKDVEKFELELLNLINSFLKSVGGKGPKQTEVRMMGDTIVYILRGILTKREKTLMLNAEGRKLVLDSRRSFMEMVKERRDREFEQFLGCKIVESYESWSLEDNTAIAVLLLDRALFKKI</sequence>
<protein>
    <submittedName>
        <fullName evidence="2">Na-translocating system protein MpsC family protein</fullName>
    </submittedName>
</protein>
<reference evidence="3" key="1">
    <citation type="journal article" date="2019" name="Int. J. Syst. Evol. Microbiol.">
        <title>The Global Catalogue of Microorganisms (GCM) 10K type strain sequencing project: providing services to taxonomists for standard genome sequencing and annotation.</title>
        <authorList>
            <consortium name="The Broad Institute Genomics Platform"/>
            <consortium name="The Broad Institute Genome Sequencing Center for Infectious Disease"/>
            <person name="Wu L."/>
            <person name="Ma J."/>
        </authorList>
    </citation>
    <scope>NUCLEOTIDE SEQUENCE [LARGE SCALE GENOMIC DNA]</scope>
    <source>
        <strain evidence="3">CGMCC 4.1434</strain>
    </source>
</reference>
<accession>A0ABW0TLQ7</accession>
<evidence type="ECO:0000313" key="3">
    <source>
        <dbReference type="Proteomes" id="UP001596109"/>
    </source>
</evidence>
<dbReference type="RefSeq" id="WP_381435065.1">
    <property type="nucleotide sequence ID" value="NZ_JBHSNO010000006.1"/>
</dbReference>
<dbReference type="EMBL" id="JBHSNO010000006">
    <property type="protein sequence ID" value="MFC5589731.1"/>
    <property type="molecule type" value="Genomic_DNA"/>
</dbReference>
<proteinExistence type="predicted"/>
<organism evidence="2 3">
    <name type="scientific">Sporosarcina soli</name>
    <dbReference type="NCBI Taxonomy" id="334736"/>
    <lineage>
        <taxon>Bacteria</taxon>
        <taxon>Bacillati</taxon>
        <taxon>Bacillota</taxon>
        <taxon>Bacilli</taxon>
        <taxon>Bacillales</taxon>
        <taxon>Caryophanaceae</taxon>
        <taxon>Sporosarcina</taxon>
    </lineage>
</organism>
<keyword evidence="3" id="KW-1185">Reference proteome</keyword>